<sequence length="173" mass="20245">MAGTFFAFSFLFTIEWLKFKIYKEIFAQVLVSSLFSFILYLINIILLFKNHKITLVKDNNDIKSCSTYNERKSTLLYQPTASNTYRDFIDPYCTLSFDRKHENNYNGTIHQFPNEIILNEIDSYGDLLTMYSTKEIISKNIPLSKREEQRKSINKIIYSNDLGKTSISIDSVI</sequence>
<protein>
    <submittedName>
        <fullName evidence="2 4">Uncharacterized protein</fullName>
    </submittedName>
</protein>
<dbReference type="GeneID" id="36375912"/>
<keyword evidence="1" id="KW-0812">Transmembrane</keyword>
<reference evidence="4" key="2">
    <citation type="submission" date="2020-12" db="UniProtKB">
        <authorList>
            <consortium name="WormBaseParasite"/>
        </authorList>
    </citation>
    <scope>IDENTIFICATION</scope>
</reference>
<gene>
    <name evidence="2 4 5" type="ORF">SRAE_1000180800</name>
</gene>
<dbReference type="AlphaFoldDB" id="A0A090L5Z4"/>
<evidence type="ECO:0000313" key="5">
    <source>
        <dbReference type="WormBase" id="SRAE_1000180800"/>
    </source>
</evidence>
<dbReference type="RefSeq" id="XP_024502749.1">
    <property type="nucleotide sequence ID" value="XM_024648809.1"/>
</dbReference>
<evidence type="ECO:0000313" key="3">
    <source>
        <dbReference type="Proteomes" id="UP000035682"/>
    </source>
</evidence>
<evidence type="ECO:0000256" key="1">
    <source>
        <dbReference type="SAM" id="Phobius"/>
    </source>
</evidence>
<feature type="transmembrane region" description="Helical" evidence="1">
    <location>
        <begin position="25"/>
        <end position="48"/>
    </location>
</feature>
<accession>A0A090L5Z4</accession>
<evidence type="ECO:0000313" key="2">
    <source>
        <dbReference type="EMBL" id="CEF63547.1"/>
    </source>
</evidence>
<keyword evidence="3" id="KW-1185">Reference proteome</keyword>
<dbReference type="EMBL" id="LN609528">
    <property type="protein sequence ID" value="CEF63547.1"/>
    <property type="molecule type" value="Genomic_DNA"/>
</dbReference>
<evidence type="ECO:0000313" key="4">
    <source>
        <dbReference type="WBParaSite" id="SRAE_1000180800.1"/>
    </source>
</evidence>
<keyword evidence="1" id="KW-1133">Transmembrane helix</keyword>
<proteinExistence type="predicted"/>
<dbReference type="Proteomes" id="UP000035682">
    <property type="component" value="Unplaced"/>
</dbReference>
<organism evidence="2">
    <name type="scientific">Strongyloides ratti</name>
    <name type="common">Parasitic roundworm</name>
    <dbReference type="NCBI Taxonomy" id="34506"/>
    <lineage>
        <taxon>Eukaryota</taxon>
        <taxon>Metazoa</taxon>
        <taxon>Ecdysozoa</taxon>
        <taxon>Nematoda</taxon>
        <taxon>Chromadorea</taxon>
        <taxon>Rhabditida</taxon>
        <taxon>Tylenchina</taxon>
        <taxon>Panagrolaimomorpha</taxon>
        <taxon>Strongyloidoidea</taxon>
        <taxon>Strongyloididae</taxon>
        <taxon>Strongyloides</taxon>
    </lineage>
</organism>
<dbReference type="CTD" id="36375912"/>
<dbReference type="WormBase" id="SRAE_1000180800">
    <property type="protein sequence ID" value="SRP11133"/>
    <property type="gene ID" value="WBGene00258417"/>
</dbReference>
<reference evidence="2 3" key="1">
    <citation type="submission" date="2014-09" db="EMBL/GenBank/DDBJ databases">
        <authorList>
            <person name="Martin A.A."/>
        </authorList>
    </citation>
    <scope>NUCLEOTIDE SEQUENCE</scope>
    <source>
        <strain evidence="3">ED321</strain>
        <strain evidence="2">ED321 Heterogonic</strain>
    </source>
</reference>
<keyword evidence="1" id="KW-0472">Membrane</keyword>
<dbReference type="WBParaSite" id="SRAE_1000180800.1">
    <property type="protein sequence ID" value="SRAE_1000180800.1"/>
    <property type="gene ID" value="WBGene00258417"/>
</dbReference>
<name>A0A090L5Z4_STRRB</name>